<keyword evidence="2" id="KW-0805">Transcription regulation</keyword>
<dbReference type="SUPFAM" id="SSF46785">
    <property type="entry name" value="Winged helix' DNA-binding domain"/>
    <property type="match status" value="1"/>
</dbReference>
<feature type="domain" description="HTH lysR-type" evidence="5">
    <location>
        <begin position="9"/>
        <end position="66"/>
    </location>
</feature>
<proteinExistence type="inferred from homology"/>
<evidence type="ECO:0000256" key="1">
    <source>
        <dbReference type="ARBA" id="ARBA00009437"/>
    </source>
</evidence>
<dbReference type="GO" id="GO:0003700">
    <property type="term" value="F:DNA-binding transcription factor activity"/>
    <property type="evidence" value="ECO:0007669"/>
    <property type="project" value="InterPro"/>
</dbReference>
<evidence type="ECO:0000256" key="3">
    <source>
        <dbReference type="ARBA" id="ARBA00023125"/>
    </source>
</evidence>
<evidence type="ECO:0000313" key="6">
    <source>
        <dbReference type="EMBL" id="ODA36104.1"/>
    </source>
</evidence>
<comment type="caution">
    <text evidence="6">The sequence shown here is derived from an EMBL/GenBank/DDBJ whole genome shotgun (WGS) entry which is preliminary data.</text>
</comment>
<comment type="similarity">
    <text evidence="1">Belongs to the LysR transcriptional regulatory family.</text>
</comment>
<dbReference type="PROSITE" id="PS50931">
    <property type="entry name" value="HTH_LYSR"/>
    <property type="match status" value="1"/>
</dbReference>
<accession>A0A1C3ES95</accession>
<dbReference type="AlphaFoldDB" id="A0A1C3ES95"/>
<evidence type="ECO:0000256" key="2">
    <source>
        <dbReference type="ARBA" id="ARBA00023015"/>
    </source>
</evidence>
<dbReference type="InterPro" id="IPR000847">
    <property type="entry name" value="LysR_HTH_N"/>
</dbReference>
<dbReference type="OrthoDB" id="570111at2"/>
<organism evidence="6 7">
    <name type="scientific">Veronia pacifica</name>
    <dbReference type="NCBI Taxonomy" id="1080227"/>
    <lineage>
        <taxon>Bacteria</taxon>
        <taxon>Pseudomonadati</taxon>
        <taxon>Pseudomonadota</taxon>
        <taxon>Gammaproteobacteria</taxon>
        <taxon>Vibrionales</taxon>
        <taxon>Vibrionaceae</taxon>
        <taxon>Veronia</taxon>
    </lineage>
</organism>
<dbReference type="InterPro" id="IPR058163">
    <property type="entry name" value="LysR-type_TF_proteobact-type"/>
</dbReference>
<name>A0A1C3ES95_9GAMM</name>
<dbReference type="PANTHER" id="PTHR30537">
    <property type="entry name" value="HTH-TYPE TRANSCRIPTIONAL REGULATOR"/>
    <property type="match status" value="1"/>
</dbReference>
<dbReference type="Gene3D" id="3.40.190.290">
    <property type="match status" value="1"/>
</dbReference>
<gene>
    <name evidence="6" type="ORF">A8L45_00420</name>
</gene>
<evidence type="ECO:0000313" key="7">
    <source>
        <dbReference type="Proteomes" id="UP000094936"/>
    </source>
</evidence>
<dbReference type="Proteomes" id="UP000094936">
    <property type="component" value="Unassembled WGS sequence"/>
</dbReference>
<dbReference type="Pfam" id="PF03466">
    <property type="entry name" value="LysR_substrate"/>
    <property type="match status" value="1"/>
</dbReference>
<sequence length="300" mass="33557">MTSKKFAHLNWNDLRVFHAFANTDSVNSASRHLGVDNSTVSRRLLALEKSIDTMLIRRTRNGYKLTGDGIQLKSLVQEMTDGVENIQQWLKEKQTTLSGSVSISCCDISLPRLSLLIRHFQAKYPSVKFTIHATARLANMGANGVDLAIRATNHPDDSLVGICLEHFSFALAAPSSATHQDLLPWVGLNDGQQTLPSERWQGLEKLRCHSTLSTDSYLNVAQLIANGNGIGLIPEFIVRGDPLLQRFPTQSPLPEWQLWLLFQPQLRKSPVMRTFCDFLKVNWQVTHSTLNEELSPSPAC</sequence>
<dbReference type="Pfam" id="PF00126">
    <property type="entry name" value="HTH_1"/>
    <property type="match status" value="1"/>
</dbReference>
<keyword evidence="3" id="KW-0238">DNA-binding</keyword>
<dbReference type="InterPro" id="IPR005119">
    <property type="entry name" value="LysR_subst-bd"/>
</dbReference>
<dbReference type="Gene3D" id="1.10.10.10">
    <property type="entry name" value="Winged helix-like DNA-binding domain superfamily/Winged helix DNA-binding domain"/>
    <property type="match status" value="1"/>
</dbReference>
<keyword evidence="4" id="KW-0804">Transcription</keyword>
<protein>
    <recommendedName>
        <fullName evidence="5">HTH lysR-type domain-containing protein</fullName>
    </recommendedName>
</protein>
<dbReference type="EMBL" id="LYBM01000001">
    <property type="protein sequence ID" value="ODA36104.1"/>
    <property type="molecule type" value="Genomic_DNA"/>
</dbReference>
<dbReference type="SUPFAM" id="SSF53850">
    <property type="entry name" value="Periplasmic binding protein-like II"/>
    <property type="match status" value="1"/>
</dbReference>
<evidence type="ECO:0000259" key="5">
    <source>
        <dbReference type="PROSITE" id="PS50931"/>
    </source>
</evidence>
<evidence type="ECO:0000256" key="4">
    <source>
        <dbReference type="ARBA" id="ARBA00023163"/>
    </source>
</evidence>
<dbReference type="InterPro" id="IPR036390">
    <property type="entry name" value="WH_DNA-bd_sf"/>
</dbReference>
<dbReference type="GO" id="GO:0043565">
    <property type="term" value="F:sequence-specific DNA binding"/>
    <property type="evidence" value="ECO:0007669"/>
    <property type="project" value="TreeGrafter"/>
</dbReference>
<reference evidence="6 7" key="1">
    <citation type="submission" date="2016-05" db="EMBL/GenBank/DDBJ databases">
        <title>Genomic Taxonomy of the Vibrionaceae.</title>
        <authorList>
            <person name="Gomez-Gil B."/>
            <person name="Enciso-Ibarra J."/>
        </authorList>
    </citation>
    <scope>NUCLEOTIDE SEQUENCE [LARGE SCALE GENOMIC DNA]</scope>
    <source>
        <strain evidence="6 7">CAIM 1920</strain>
    </source>
</reference>
<dbReference type="GO" id="GO:0006351">
    <property type="term" value="P:DNA-templated transcription"/>
    <property type="evidence" value="ECO:0007669"/>
    <property type="project" value="TreeGrafter"/>
</dbReference>
<dbReference type="PANTHER" id="PTHR30537:SF3">
    <property type="entry name" value="TRANSCRIPTIONAL REGULATORY PROTEIN"/>
    <property type="match status" value="1"/>
</dbReference>
<dbReference type="RefSeq" id="WP_068898068.1">
    <property type="nucleotide sequence ID" value="NZ_JBHUIF010000002.1"/>
</dbReference>
<dbReference type="STRING" id="1080227.A8L45_00420"/>
<dbReference type="InterPro" id="IPR036388">
    <property type="entry name" value="WH-like_DNA-bd_sf"/>
</dbReference>
<keyword evidence="7" id="KW-1185">Reference proteome</keyword>